<sequence length="286" mass="32868">MAFGYHLKVPVIGISSTILPPWKINLLGNPTNLAFVSSIGYDNIDEWNFWNRLMNVVYTAYSKLYFNYYTSIQTDLIKQYFGPDTPDVHELEKDLALVLVNSHHSLNGVKPTVPGHVEVGGLHIQDDDSEIPADDKKWLDESKNGFIYFTLGSMVTIETFPEKIIRNMYKSFRKIAPVRVFMKVPQPKLLPPGLPKNVRTFKWISQMKVLKHKNIRAFITHGGLMGTQEAVGYGVPMIGIPLFYDQFMHIDGYVKRNIAIRLDHNNLTEFNLDMALRNILHNRIYL</sequence>
<evidence type="ECO:0000256" key="4">
    <source>
        <dbReference type="RuleBase" id="RU003718"/>
    </source>
</evidence>
<keyword evidence="3 4" id="KW-0808">Transferase</keyword>
<evidence type="ECO:0000313" key="7">
    <source>
        <dbReference type="Proteomes" id="UP001168972"/>
    </source>
</evidence>
<evidence type="ECO:0000313" key="6">
    <source>
        <dbReference type="EMBL" id="KAK0175128.1"/>
    </source>
</evidence>
<comment type="similarity">
    <text evidence="1 4">Belongs to the UDP-glycosyltransferase family.</text>
</comment>
<dbReference type="PANTHER" id="PTHR48043">
    <property type="entry name" value="EG:EG0003.4 PROTEIN-RELATED"/>
    <property type="match status" value="1"/>
</dbReference>
<dbReference type="SUPFAM" id="SSF53756">
    <property type="entry name" value="UDP-Glycosyltransferase/glycogen phosphorylase"/>
    <property type="match status" value="1"/>
</dbReference>
<keyword evidence="2 4" id="KW-0328">Glycosyltransferase</keyword>
<dbReference type="AlphaFoldDB" id="A0AA39FSZ0"/>
<keyword evidence="7" id="KW-1185">Reference proteome</keyword>
<comment type="catalytic activity">
    <reaction evidence="5">
        <text>glucuronate acceptor + UDP-alpha-D-glucuronate = acceptor beta-D-glucuronoside + UDP + H(+)</text>
        <dbReference type="Rhea" id="RHEA:21032"/>
        <dbReference type="ChEBI" id="CHEBI:15378"/>
        <dbReference type="ChEBI" id="CHEBI:58052"/>
        <dbReference type="ChEBI" id="CHEBI:58223"/>
        <dbReference type="ChEBI" id="CHEBI:132367"/>
        <dbReference type="ChEBI" id="CHEBI:132368"/>
        <dbReference type="EC" id="2.4.1.17"/>
    </reaction>
</comment>
<dbReference type="GO" id="GO:0016020">
    <property type="term" value="C:membrane"/>
    <property type="evidence" value="ECO:0007669"/>
    <property type="project" value="UniProtKB-SubCell"/>
</dbReference>
<evidence type="ECO:0000256" key="2">
    <source>
        <dbReference type="ARBA" id="ARBA00022676"/>
    </source>
</evidence>
<gene>
    <name evidence="6" type="ORF">PV327_008907</name>
</gene>
<evidence type="ECO:0000256" key="1">
    <source>
        <dbReference type="ARBA" id="ARBA00009995"/>
    </source>
</evidence>
<dbReference type="Proteomes" id="UP001168972">
    <property type="component" value="Unassembled WGS sequence"/>
</dbReference>
<comment type="subcellular location">
    <subcellularLocation>
        <location evidence="5">Membrane</location>
        <topology evidence="5">Single-pass membrane protein</topology>
    </subcellularLocation>
</comment>
<dbReference type="InterPro" id="IPR002213">
    <property type="entry name" value="UDP_glucos_trans"/>
</dbReference>
<organism evidence="6 7">
    <name type="scientific">Microctonus hyperodae</name>
    <name type="common">Parasitoid wasp</name>
    <dbReference type="NCBI Taxonomy" id="165561"/>
    <lineage>
        <taxon>Eukaryota</taxon>
        <taxon>Metazoa</taxon>
        <taxon>Ecdysozoa</taxon>
        <taxon>Arthropoda</taxon>
        <taxon>Hexapoda</taxon>
        <taxon>Insecta</taxon>
        <taxon>Pterygota</taxon>
        <taxon>Neoptera</taxon>
        <taxon>Endopterygota</taxon>
        <taxon>Hymenoptera</taxon>
        <taxon>Apocrita</taxon>
        <taxon>Ichneumonoidea</taxon>
        <taxon>Braconidae</taxon>
        <taxon>Euphorinae</taxon>
        <taxon>Microctonus</taxon>
    </lineage>
</organism>
<dbReference type="PANTHER" id="PTHR48043:SF145">
    <property type="entry name" value="FI06409P-RELATED"/>
    <property type="match status" value="1"/>
</dbReference>
<proteinExistence type="inferred from homology"/>
<protein>
    <recommendedName>
        <fullName evidence="5">UDP-glucuronosyltransferase</fullName>
        <ecNumber evidence="5">2.4.1.17</ecNumber>
    </recommendedName>
</protein>
<dbReference type="InterPro" id="IPR050271">
    <property type="entry name" value="UDP-glycosyltransferase"/>
</dbReference>
<dbReference type="FunFam" id="3.40.50.2000:FF:000021">
    <property type="entry name" value="UDP-glucuronosyltransferase"/>
    <property type="match status" value="1"/>
</dbReference>
<dbReference type="PROSITE" id="PS00375">
    <property type="entry name" value="UDPGT"/>
    <property type="match status" value="1"/>
</dbReference>
<dbReference type="EMBL" id="JAQQBR010000005">
    <property type="protein sequence ID" value="KAK0175128.1"/>
    <property type="molecule type" value="Genomic_DNA"/>
</dbReference>
<dbReference type="EC" id="2.4.1.17" evidence="5"/>
<comment type="caution">
    <text evidence="6">The sequence shown here is derived from an EMBL/GenBank/DDBJ whole genome shotgun (WGS) entry which is preliminary data.</text>
</comment>
<evidence type="ECO:0000256" key="5">
    <source>
        <dbReference type="RuleBase" id="RU362059"/>
    </source>
</evidence>
<reference evidence="6" key="1">
    <citation type="journal article" date="2023" name="bioRxiv">
        <title>Scaffold-level genome assemblies of two parasitoid biocontrol wasps reveal the parthenogenesis mechanism and an associated novel virus.</title>
        <authorList>
            <person name="Inwood S."/>
            <person name="Skelly J."/>
            <person name="Guhlin J."/>
            <person name="Harrop T."/>
            <person name="Goldson S."/>
            <person name="Dearden P."/>
        </authorList>
    </citation>
    <scope>NUCLEOTIDE SEQUENCE</scope>
    <source>
        <strain evidence="6">Lincoln</strain>
        <tissue evidence="6">Whole body</tissue>
    </source>
</reference>
<dbReference type="GO" id="GO:0015020">
    <property type="term" value="F:glucuronosyltransferase activity"/>
    <property type="evidence" value="ECO:0007669"/>
    <property type="project" value="UniProtKB-EC"/>
</dbReference>
<accession>A0AA39FSZ0</accession>
<dbReference type="Gene3D" id="3.40.50.2000">
    <property type="entry name" value="Glycogen Phosphorylase B"/>
    <property type="match status" value="1"/>
</dbReference>
<dbReference type="InterPro" id="IPR035595">
    <property type="entry name" value="UDP_glycos_trans_CS"/>
</dbReference>
<dbReference type="Pfam" id="PF00201">
    <property type="entry name" value="UDPGT"/>
    <property type="match status" value="1"/>
</dbReference>
<evidence type="ECO:0000256" key="3">
    <source>
        <dbReference type="ARBA" id="ARBA00022679"/>
    </source>
</evidence>
<dbReference type="CDD" id="cd03784">
    <property type="entry name" value="GT1_Gtf-like"/>
    <property type="match status" value="1"/>
</dbReference>
<name>A0AA39FSZ0_MICHY</name>
<reference evidence="6" key="2">
    <citation type="submission" date="2023-03" db="EMBL/GenBank/DDBJ databases">
        <authorList>
            <person name="Inwood S.N."/>
            <person name="Skelly J.G."/>
            <person name="Guhlin J."/>
            <person name="Harrop T.W.R."/>
            <person name="Goldson S.G."/>
            <person name="Dearden P.K."/>
        </authorList>
    </citation>
    <scope>NUCLEOTIDE SEQUENCE</scope>
    <source>
        <strain evidence="6">Lincoln</strain>
        <tissue evidence="6">Whole body</tissue>
    </source>
</reference>